<dbReference type="SUPFAM" id="SSF161098">
    <property type="entry name" value="MetI-like"/>
    <property type="match status" value="1"/>
</dbReference>
<dbReference type="InterPro" id="IPR035906">
    <property type="entry name" value="MetI-like_sf"/>
</dbReference>
<keyword evidence="4 7" id="KW-0812">Transmembrane</keyword>
<dbReference type="InterPro" id="IPR051393">
    <property type="entry name" value="ABC_transporter_permease"/>
</dbReference>
<dbReference type="RefSeq" id="WP_010034132.1">
    <property type="nucleotide sequence ID" value="NZ_LT962942.1"/>
</dbReference>
<feature type="compositionally biased region" description="Basic and acidic residues" evidence="8">
    <location>
        <begin position="12"/>
        <end position="22"/>
    </location>
</feature>
<feature type="transmembrane region" description="Helical" evidence="7">
    <location>
        <begin position="92"/>
        <end position="114"/>
    </location>
</feature>
<evidence type="ECO:0000256" key="1">
    <source>
        <dbReference type="ARBA" id="ARBA00004651"/>
    </source>
</evidence>
<evidence type="ECO:0000256" key="8">
    <source>
        <dbReference type="SAM" id="MobiDB-lite"/>
    </source>
</evidence>
<feature type="domain" description="ABC transmembrane type-1" evidence="9">
    <location>
        <begin position="88"/>
        <end position="302"/>
    </location>
</feature>
<dbReference type="AlphaFoldDB" id="A0A2N9B4Q7"/>
<evidence type="ECO:0000256" key="3">
    <source>
        <dbReference type="ARBA" id="ARBA00022475"/>
    </source>
</evidence>
<dbReference type="Pfam" id="PF00528">
    <property type="entry name" value="BPD_transp_1"/>
    <property type="match status" value="1"/>
</dbReference>
<gene>
    <name evidence="10" type="primary">araP_1</name>
    <name evidence="10" type="ORF">SCNRRL3882_1803</name>
</gene>
<dbReference type="Gene3D" id="1.10.3720.10">
    <property type="entry name" value="MetI-like"/>
    <property type="match status" value="1"/>
</dbReference>
<dbReference type="CDD" id="cd06261">
    <property type="entry name" value="TM_PBP2"/>
    <property type="match status" value="1"/>
</dbReference>
<accession>A0A2N9B4Q7</accession>
<keyword evidence="11" id="KW-1185">Reference proteome</keyword>
<evidence type="ECO:0000256" key="5">
    <source>
        <dbReference type="ARBA" id="ARBA00022989"/>
    </source>
</evidence>
<evidence type="ECO:0000256" key="6">
    <source>
        <dbReference type="ARBA" id="ARBA00023136"/>
    </source>
</evidence>
<feature type="transmembrane region" description="Helical" evidence="7">
    <location>
        <begin position="126"/>
        <end position="147"/>
    </location>
</feature>
<dbReference type="OrthoDB" id="145927at2"/>
<keyword evidence="6 7" id="KW-0472">Membrane</keyword>
<reference evidence="11" key="1">
    <citation type="submission" date="2017-11" db="EMBL/GenBank/DDBJ databases">
        <authorList>
            <person name="Wibberg D."/>
        </authorList>
    </citation>
    <scope>NUCLEOTIDE SEQUENCE [LARGE SCALE GENOMIC DNA]</scope>
</reference>
<keyword evidence="2 7" id="KW-0813">Transport</keyword>
<evidence type="ECO:0000256" key="2">
    <source>
        <dbReference type="ARBA" id="ARBA00022448"/>
    </source>
</evidence>
<feature type="region of interest" description="Disordered" evidence="8">
    <location>
        <begin position="1"/>
        <end position="23"/>
    </location>
</feature>
<dbReference type="PANTHER" id="PTHR30193:SF41">
    <property type="entry name" value="DIACETYLCHITOBIOSE UPTAKE SYSTEM PERMEASE PROTEIN NGCF"/>
    <property type="match status" value="1"/>
</dbReference>
<evidence type="ECO:0000256" key="4">
    <source>
        <dbReference type="ARBA" id="ARBA00022692"/>
    </source>
</evidence>
<dbReference type="EMBL" id="LT963352">
    <property type="protein sequence ID" value="SOR78335.1"/>
    <property type="molecule type" value="Genomic_DNA"/>
</dbReference>
<dbReference type="PANTHER" id="PTHR30193">
    <property type="entry name" value="ABC TRANSPORTER PERMEASE PROTEIN"/>
    <property type="match status" value="1"/>
</dbReference>
<proteinExistence type="inferred from homology"/>
<keyword evidence="3" id="KW-1003">Cell membrane</keyword>
<evidence type="ECO:0000313" key="10">
    <source>
        <dbReference type="EMBL" id="SOR78335.1"/>
    </source>
</evidence>
<dbReference type="PROSITE" id="PS50928">
    <property type="entry name" value="ABC_TM1"/>
    <property type="match status" value="1"/>
</dbReference>
<feature type="transmembrane region" description="Helical" evidence="7">
    <location>
        <begin position="281"/>
        <end position="302"/>
    </location>
</feature>
<comment type="similarity">
    <text evidence="7">Belongs to the binding-protein-dependent transport system permease family.</text>
</comment>
<keyword evidence="5 7" id="KW-1133">Transmembrane helix</keyword>
<organism evidence="10 11">
    <name type="scientific">Streptomyces chartreusis NRRL 3882</name>
    <dbReference type="NCBI Taxonomy" id="1079985"/>
    <lineage>
        <taxon>Bacteria</taxon>
        <taxon>Bacillati</taxon>
        <taxon>Actinomycetota</taxon>
        <taxon>Actinomycetes</taxon>
        <taxon>Kitasatosporales</taxon>
        <taxon>Streptomycetaceae</taxon>
        <taxon>Streptomyces</taxon>
    </lineage>
</organism>
<name>A0A2N9B4Q7_STRCX</name>
<feature type="transmembrane region" description="Helical" evidence="7">
    <location>
        <begin position="32"/>
        <end position="56"/>
    </location>
</feature>
<comment type="subcellular location">
    <subcellularLocation>
        <location evidence="1 7">Cell membrane</location>
        <topology evidence="1 7">Multi-pass membrane protein</topology>
    </subcellularLocation>
</comment>
<protein>
    <submittedName>
        <fullName evidence="10">L-arabinose transport system permease protein AraP</fullName>
    </submittedName>
</protein>
<feature type="transmembrane region" description="Helical" evidence="7">
    <location>
        <begin position="178"/>
        <end position="200"/>
    </location>
</feature>
<evidence type="ECO:0000313" key="11">
    <source>
        <dbReference type="Proteomes" id="UP000235464"/>
    </source>
</evidence>
<feature type="transmembrane region" description="Helical" evidence="7">
    <location>
        <begin position="221"/>
        <end position="249"/>
    </location>
</feature>
<dbReference type="InterPro" id="IPR000515">
    <property type="entry name" value="MetI-like"/>
</dbReference>
<dbReference type="Proteomes" id="UP000235464">
    <property type="component" value="Chromosome I"/>
</dbReference>
<dbReference type="GO" id="GO:0055085">
    <property type="term" value="P:transmembrane transport"/>
    <property type="evidence" value="ECO:0007669"/>
    <property type="project" value="InterPro"/>
</dbReference>
<evidence type="ECO:0000256" key="7">
    <source>
        <dbReference type="RuleBase" id="RU363032"/>
    </source>
</evidence>
<sequence>MTTTVAGPPGTTRDHTGPDREARRPHRTWAPYLFISPFYLLYVLFLLIPVGASLWLSLTEWVGLGTPRWVGLRNYRLLATDISFHRALGNTAVFVLVAVCVVVPLALLIAQALNTRGLRVRDLWRTAYFVPIVVSPILVALVFGLIFDRQFGLANAVLRALFGTGGVDWLGDPSLAKASIALVMLWRWTGYLTVFFLAGLQNVPRELYEAAALDGAGRLRIFTTVTLPALKPVTAFVVVTSFIGAAQIFEEPYLLTGGGPAESTLSVTMFIYRAAFQRQQFGYAAAAAVVLFVLVFGLSRLFNRLLGIGRAAS</sequence>
<dbReference type="GO" id="GO:0005886">
    <property type="term" value="C:plasma membrane"/>
    <property type="evidence" value="ECO:0007669"/>
    <property type="project" value="UniProtKB-SubCell"/>
</dbReference>
<evidence type="ECO:0000259" key="9">
    <source>
        <dbReference type="PROSITE" id="PS50928"/>
    </source>
</evidence>